<organism evidence="1 2">
    <name type="scientific">Gordonia effusa NBRC 100432</name>
    <dbReference type="NCBI Taxonomy" id="1077974"/>
    <lineage>
        <taxon>Bacteria</taxon>
        <taxon>Bacillati</taxon>
        <taxon>Actinomycetota</taxon>
        <taxon>Actinomycetes</taxon>
        <taxon>Mycobacteriales</taxon>
        <taxon>Gordoniaceae</taxon>
        <taxon>Gordonia</taxon>
    </lineage>
</organism>
<dbReference type="SUPFAM" id="SSF56784">
    <property type="entry name" value="HAD-like"/>
    <property type="match status" value="1"/>
</dbReference>
<reference evidence="1 2" key="1">
    <citation type="submission" date="2011-12" db="EMBL/GenBank/DDBJ databases">
        <title>Whole genome shotgun sequence of Gordonia effusa NBRC 100432.</title>
        <authorList>
            <person name="Yoshida I."/>
            <person name="Takarada H."/>
            <person name="Hosoyama A."/>
            <person name="Tsuchikane K."/>
            <person name="Katsumata H."/>
            <person name="Yamazaki S."/>
            <person name="Fujita N."/>
        </authorList>
    </citation>
    <scope>NUCLEOTIDE SEQUENCE [LARGE SCALE GENOMIC DNA]</scope>
    <source>
        <strain evidence="1 2">NBRC 100432</strain>
    </source>
</reference>
<dbReference type="EMBL" id="BAEH01000093">
    <property type="protein sequence ID" value="GAB19696.1"/>
    <property type="molecule type" value="Genomic_DNA"/>
</dbReference>
<evidence type="ECO:0000313" key="2">
    <source>
        <dbReference type="Proteomes" id="UP000035034"/>
    </source>
</evidence>
<dbReference type="OrthoDB" id="1666512at2"/>
<name>H0R3P5_9ACTN</name>
<evidence type="ECO:0008006" key="3">
    <source>
        <dbReference type="Google" id="ProtNLM"/>
    </source>
</evidence>
<sequence>MTEATAVADHTLVATDLDRTMIYSRNAMGENQFHSTSPQCVEIYEGAPLSYMTLRATEQLTALAATTVVVPTTTRTPEQYQRISLPGGPYRCAVTSNGGAILVDGVRDPQWHSHIARRVAADGTSLDDILVALTQRVPAAHQVDGWVRKVRVADDLFCYLVVEPSLQPPDFLPAWQEFCTANGWSASQQGRKIYTMPLAVTKSGAIAEVRRRLVEEGTLSPSHTMLAAGDGWLDHDLLLAADTAIRPCHGELELLNWQAANVTVTAGRGALAGEEILSWMQYRTALDTDRIGMT</sequence>
<protein>
    <recommendedName>
        <fullName evidence="3">HAD family hydrolase</fullName>
    </recommendedName>
</protein>
<dbReference type="STRING" id="1077974.GOEFS_093_00250"/>
<dbReference type="Gene3D" id="3.40.50.1000">
    <property type="entry name" value="HAD superfamily/HAD-like"/>
    <property type="match status" value="1"/>
</dbReference>
<comment type="caution">
    <text evidence="1">The sequence shown here is derived from an EMBL/GenBank/DDBJ whole genome shotgun (WGS) entry which is preliminary data.</text>
</comment>
<keyword evidence="2" id="KW-1185">Reference proteome</keyword>
<dbReference type="InterPro" id="IPR036412">
    <property type="entry name" value="HAD-like_sf"/>
</dbReference>
<dbReference type="eggNOG" id="COG0561">
    <property type="taxonomic scope" value="Bacteria"/>
</dbReference>
<dbReference type="InterPro" id="IPR024197">
    <property type="entry name" value="TPP-like"/>
</dbReference>
<dbReference type="Proteomes" id="UP000035034">
    <property type="component" value="Unassembled WGS sequence"/>
</dbReference>
<proteinExistence type="predicted"/>
<dbReference type="AlphaFoldDB" id="H0R3P5"/>
<dbReference type="RefSeq" id="WP_007319031.1">
    <property type="nucleotide sequence ID" value="NZ_BAEH01000093.1"/>
</dbReference>
<dbReference type="PIRSF" id="PIRSF030802">
    <property type="entry name" value="UCP030802"/>
    <property type="match status" value="1"/>
</dbReference>
<evidence type="ECO:0000313" key="1">
    <source>
        <dbReference type="EMBL" id="GAB19696.1"/>
    </source>
</evidence>
<dbReference type="InterPro" id="IPR023214">
    <property type="entry name" value="HAD_sf"/>
</dbReference>
<gene>
    <name evidence="1" type="ORF">GOEFS_093_00250</name>
</gene>
<accession>H0R3P5</accession>